<evidence type="ECO:0000313" key="2">
    <source>
        <dbReference type="EMBL" id="KAF3536636.1"/>
    </source>
</evidence>
<evidence type="ECO:0000256" key="1">
    <source>
        <dbReference type="SAM" id="MobiDB-lite"/>
    </source>
</evidence>
<evidence type="ECO:0000313" key="3">
    <source>
        <dbReference type="Proteomes" id="UP000712600"/>
    </source>
</evidence>
<protein>
    <submittedName>
        <fullName evidence="2">Uncharacterized protein</fullName>
    </submittedName>
</protein>
<feature type="region of interest" description="Disordered" evidence="1">
    <location>
        <begin position="19"/>
        <end position="39"/>
    </location>
</feature>
<proteinExistence type="predicted"/>
<dbReference type="EMBL" id="QGKX02001290">
    <property type="protein sequence ID" value="KAF3536636.1"/>
    <property type="molecule type" value="Genomic_DNA"/>
</dbReference>
<name>A0A8S9Q4F8_BRACR</name>
<gene>
    <name evidence="2" type="ORF">F2Q69_00020910</name>
</gene>
<organism evidence="2 3">
    <name type="scientific">Brassica cretica</name>
    <name type="common">Mustard</name>
    <dbReference type="NCBI Taxonomy" id="69181"/>
    <lineage>
        <taxon>Eukaryota</taxon>
        <taxon>Viridiplantae</taxon>
        <taxon>Streptophyta</taxon>
        <taxon>Embryophyta</taxon>
        <taxon>Tracheophyta</taxon>
        <taxon>Spermatophyta</taxon>
        <taxon>Magnoliopsida</taxon>
        <taxon>eudicotyledons</taxon>
        <taxon>Gunneridae</taxon>
        <taxon>Pentapetalae</taxon>
        <taxon>rosids</taxon>
        <taxon>malvids</taxon>
        <taxon>Brassicales</taxon>
        <taxon>Brassicaceae</taxon>
        <taxon>Brassiceae</taxon>
        <taxon>Brassica</taxon>
    </lineage>
</organism>
<dbReference type="Proteomes" id="UP000712600">
    <property type="component" value="Unassembled WGS sequence"/>
</dbReference>
<feature type="region of interest" description="Disordered" evidence="1">
    <location>
        <begin position="189"/>
        <end position="217"/>
    </location>
</feature>
<sequence length="245" mass="28123">MSCVFRTNNKLRLSLRLQNEQQPNEQTQPQTQPQPQLSAATKRTALVKVTTAKISECLTKMKIEVLLEVQLGFCGIFGRVLVNRRRFHEGNPPELPEVDEVRRAIEGNCLRKADSNLCFTPSNRRLGIVFALRSIATSDLRLRSGVPVNIKRVSEKYRWKGRKLQSMKQSRKSLKAFYWRDLAIKRSNKKAMARKHESDNESGSSSSDFDSDCGEKRRRKGQYIVRVSSCLNDDDTIVERRHKAS</sequence>
<accession>A0A8S9Q4F8</accession>
<comment type="caution">
    <text evidence="2">The sequence shown here is derived from an EMBL/GenBank/DDBJ whole genome shotgun (WGS) entry which is preliminary data.</text>
</comment>
<feature type="compositionally biased region" description="Low complexity" evidence="1">
    <location>
        <begin position="19"/>
        <end position="36"/>
    </location>
</feature>
<dbReference type="AlphaFoldDB" id="A0A8S9Q4F8"/>
<reference evidence="2" key="1">
    <citation type="submission" date="2019-12" db="EMBL/GenBank/DDBJ databases">
        <title>Genome sequencing and annotation of Brassica cretica.</title>
        <authorList>
            <person name="Studholme D.J."/>
            <person name="Sarris P."/>
        </authorList>
    </citation>
    <scope>NUCLEOTIDE SEQUENCE</scope>
    <source>
        <strain evidence="2">PFS-109/04</strain>
        <tissue evidence="2">Leaf</tissue>
    </source>
</reference>